<evidence type="ECO:0000256" key="5">
    <source>
        <dbReference type="ARBA" id="ARBA00048542"/>
    </source>
</evidence>
<keyword evidence="4 6" id="KW-0520">NAD</keyword>
<sequence length="204" mass="21660">MTTILHINSSARLADSISRQVTGEFVARLQAAHPASTVVERDVASQPLPHLTGQVLGAFFTPADARSPQQTIDASLSDTLVAELKAADVIVIGAPMYNFSITSSLKAWIDHVARAGLTFKYGANGPEGLLTGKKVYVFTSRGGVYSEGPAKVMDFHETYLRAVLGFLGLTEITFIHSEGLGMGEAAVMKALAQTRTTIGELLPA</sequence>
<dbReference type="RefSeq" id="WP_344765556.1">
    <property type="nucleotide sequence ID" value="NZ_BAAAZE010000016.1"/>
</dbReference>
<dbReference type="PANTHER" id="PTHR43741">
    <property type="entry name" value="FMN-DEPENDENT NADH-AZOREDUCTASE 1"/>
    <property type="match status" value="1"/>
</dbReference>
<dbReference type="Proteomes" id="UP001501353">
    <property type="component" value="Unassembled WGS sequence"/>
</dbReference>
<dbReference type="EC" id="1.6.5.-" evidence="6"/>
<name>A0ABP7U047_9BURK</name>
<dbReference type="EC" id="1.7.1.17" evidence="6"/>
<dbReference type="PANTHER" id="PTHR43741:SF2">
    <property type="entry name" value="FMN-DEPENDENT NADH:QUINONE OXIDOREDUCTASE"/>
    <property type="match status" value="1"/>
</dbReference>
<evidence type="ECO:0000313" key="8">
    <source>
        <dbReference type="EMBL" id="GAA4033833.1"/>
    </source>
</evidence>
<gene>
    <name evidence="8" type="primary">azoR3</name>
    <name evidence="6" type="synonym">azoR</name>
    <name evidence="8" type="ORF">GCM10022212_36240</name>
</gene>
<dbReference type="InterPro" id="IPR023048">
    <property type="entry name" value="NADH:quinone_OxRdtase_FMN_depd"/>
</dbReference>
<evidence type="ECO:0000256" key="6">
    <source>
        <dbReference type="HAMAP-Rule" id="MF_01216"/>
    </source>
</evidence>
<dbReference type="HAMAP" id="MF_01216">
    <property type="entry name" value="Azoreductase_type1"/>
    <property type="match status" value="1"/>
</dbReference>
<dbReference type="InterPro" id="IPR029039">
    <property type="entry name" value="Flavoprotein-like_sf"/>
</dbReference>
<evidence type="ECO:0000256" key="4">
    <source>
        <dbReference type="ARBA" id="ARBA00023027"/>
    </source>
</evidence>
<comment type="cofactor">
    <cofactor evidence="6">
        <name>FMN</name>
        <dbReference type="ChEBI" id="CHEBI:58210"/>
    </cofactor>
    <text evidence="6">Binds 1 FMN per subunit.</text>
</comment>
<organism evidence="8 9">
    <name type="scientific">Actimicrobium antarcticum</name>
    <dbReference type="NCBI Taxonomy" id="1051899"/>
    <lineage>
        <taxon>Bacteria</taxon>
        <taxon>Pseudomonadati</taxon>
        <taxon>Pseudomonadota</taxon>
        <taxon>Betaproteobacteria</taxon>
        <taxon>Burkholderiales</taxon>
        <taxon>Oxalobacteraceae</taxon>
        <taxon>Actimicrobium</taxon>
    </lineage>
</organism>
<comment type="subunit">
    <text evidence="6">Homodimer.</text>
</comment>
<evidence type="ECO:0000259" key="7">
    <source>
        <dbReference type="Pfam" id="PF02525"/>
    </source>
</evidence>
<dbReference type="EMBL" id="BAAAZE010000016">
    <property type="protein sequence ID" value="GAA4033833.1"/>
    <property type="molecule type" value="Genomic_DNA"/>
</dbReference>
<feature type="domain" description="Flavodoxin-like fold" evidence="7">
    <location>
        <begin position="3"/>
        <end position="200"/>
    </location>
</feature>
<comment type="catalytic activity">
    <reaction evidence="6">
        <text>2 a quinone + NADH + H(+) = 2 a 1,4-benzosemiquinone + NAD(+)</text>
        <dbReference type="Rhea" id="RHEA:65952"/>
        <dbReference type="ChEBI" id="CHEBI:15378"/>
        <dbReference type="ChEBI" id="CHEBI:57540"/>
        <dbReference type="ChEBI" id="CHEBI:57945"/>
        <dbReference type="ChEBI" id="CHEBI:132124"/>
        <dbReference type="ChEBI" id="CHEBI:134225"/>
    </reaction>
</comment>
<evidence type="ECO:0000313" key="9">
    <source>
        <dbReference type="Proteomes" id="UP001501353"/>
    </source>
</evidence>
<evidence type="ECO:0000256" key="2">
    <source>
        <dbReference type="ARBA" id="ARBA00022643"/>
    </source>
</evidence>
<reference evidence="9" key="1">
    <citation type="journal article" date="2019" name="Int. J. Syst. Evol. Microbiol.">
        <title>The Global Catalogue of Microorganisms (GCM) 10K type strain sequencing project: providing services to taxonomists for standard genome sequencing and annotation.</title>
        <authorList>
            <consortium name="The Broad Institute Genomics Platform"/>
            <consortium name="The Broad Institute Genome Sequencing Center for Infectious Disease"/>
            <person name="Wu L."/>
            <person name="Ma J."/>
        </authorList>
    </citation>
    <scope>NUCLEOTIDE SEQUENCE [LARGE SCALE GENOMIC DNA]</scope>
    <source>
        <strain evidence="9">JCM 16673</strain>
    </source>
</reference>
<comment type="function">
    <text evidence="6">Also exhibits azoreductase activity. Catalyzes the reductive cleavage of the azo bond in aromatic azo compounds to the corresponding amines.</text>
</comment>
<dbReference type="SUPFAM" id="SSF52218">
    <property type="entry name" value="Flavoproteins"/>
    <property type="match status" value="1"/>
</dbReference>
<keyword evidence="9" id="KW-1185">Reference proteome</keyword>
<keyword evidence="3 6" id="KW-0560">Oxidoreductase</keyword>
<comment type="function">
    <text evidence="6">Quinone reductase that provides resistance to thiol-specific stress caused by electrophilic quinones.</text>
</comment>
<dbReference type="InterPro" id="IPR050104">
    <property type="entry name" value="FMN-dep_NADH:Q_OxRdtase_AzoR1"/>
</dbReference>
<feature type="binding site" evidence="6">
    <location>
        <begin position="96"/>
        <end position="99"/>
    </location>
    <ligand>
        <name>FMN</name>
        <dbReference type="ChEBI" id="CHEBI:58210"/>
    </ligand>
</feature>
<dbReference type="Gene3D" id="3.40.50.360">
    <property type="match status" value="1"/>
</dbReference>
<proteinExistence type="inferred from homology"/>
<comment type="caution">
    <text evidence="8">The sequence shown here is derived from an EMBL/GenBank/DDBJ whole genome shotgun (WGS) entry which is preliminary data.</text>
</comment>
<dbReference type="InterPro" id="IPR003680">
    <property type="entry name" value="Flavodoxin_fold"/>
</dbReference>
<comment type="similarity">
    <text evidence="6">Belongs to the azoreductase type 1 family.</text>
</comment>
<evidence type="ECO:0000256" key="1">
    <source>
        <dbReference type="ARBA" id="ARBA00022630"/>
    </source>
</evidence>
<dbReference type="Pfam" id="PF02525">
    <property type="entry name" value="Flavodoxin_2"/>
    <property type="match status" value="1"/>
</dbReference>
<comment type="catalytic activity">
    <reaction evidence="5">
        <text>N,N-dimethyl-1,4-phenylenediamine + anthranilate + 2 NAD(+) = 2-(4-dimethylaminophenyl)diazenylbenzoate + 2 NADH + 2 H(+)</text>
        <dbReference type="Rhea" id="RHEA:55872"/>
        <dbReference type="ChEBI" id="CHEBI:15378"/>
        <dbReference type="ChEBI" id="CHEBI:15783"/>
        <dbReference type="ChEBI" id="CHEBI:16567"/>
        <dbReference type="ChEBI" id="CHEBI:57540"/>
        <dbReference type="ChEBI" id="CHEBI:57945"/>
        <dbReference type="ChEBI" id="CHEBI:71579"/>
        <dbReference type="EC" id="1.7.1.17"/>
    </reaction>
    <physiologicalReaction direction="right-to-left" evidence="5">
        <dbReference type="Rhea" id="RHEA:55874"/>
    </physiologicalReaction>
</comment>
<keyword evidence="2 6" id="KW-0288">FMN</keyword>
<protein>
    <recommendedName>
        <fullName evidence="6">FMN dependent NADH:quinone oxidoreductase</fullName>
        <ecNumber evidence="6">1.6.5.-</ecNumber>
    </recommendedName>
    <alternativeName>
        <fullName evidence="6">Azo-dye reductase</fullName>
    </alternativeName>
    <alternativeName>
        <fullName evidence="6">FMN-dependent NADH-azo compound oxidoreductase</fullName>
    </alternativeName>
    <alternativeName>
        <fullName evidence="6">FMN-dependent NADH-azoreductase</fullName>
        <ecNumber evidence="6">1.7.1.17</ecNumber>
    </alternativeName>
</protein>
<feature type="binding site" evidence="6">
    <location>
        <position position="10"/>
    </location>
    <ligand>
        <name>FMN</name>
        <dbReference type="ChEBI" id="CHEBI:58210"/>
    </ligand>
</feature>
<feature type="binding site" evidence="6">
    <location>
        <begin position="140"/>
        <end position="143"/>
    </location>
    <ligand>
        <name>FMN</name>
        <dbReference type="ChEBI" id="CHEBI:58210"/>
    </ligand>
</feature>
<evidence type="ECO:0000256" key="3">
    <source>
        <dbReference type="ARBA" id="ARBA00023002"/>
    </source>
</evidence>
<accession>A0ABP7U047</accession>
<feature type="binding site" evidence="6">
    <location>
        <begin position="16"/>
        <end position="18"/>
    </location>
    <ligand>
        <name>FMN</name>
        <dbReference type="ChEBI" id="CHEBI:58210"/>
    </ligand>
</feature>
<keyword evidence="1 6" id="KW-0285">Flavoprotein</keyword>